<evidence type="ECO:0000256" key="5">
    <source>
        <dbReference type="ARBA" id="ARBA00023136"/>
    </source>
</evidence>
<keyword evidence="3 7" id="KW-0812">Transmembrane</keyword>
<keyword evidence="4 7" id="KW-1133">Transmembrane helix</keyword>
<reference evidence="9 10" key="1">
    <citation type="submission" date="2016-09" db="EMBL/GenBank/DDBJ databases">
        <authorList>
            <person name="Capua I."/>
            <person name="De Benedictis P."/>
            <person name="Joannis T."/>
            <person name="Lombin L.H."/>
            <person name="Cattoli G."/>
        </authorList>
    </citation>
    <scope>NUCLEOTIDE SEQUENCE [LARGE SCALE GENOMIC DNA]</scope>
    <source>
        <strain evidence="9 10">GluBS11</strain>
    </source>
</reference>
<proteinExistence type="predicted"/>
<name>A0A1D3TU18_9FIRM</name>
<evidence type="ECO:0000256" key="1">
    <source>
        <dbReference type="ARBA" id="ARBA00004651"/>
    </source>
</evidence>
<dbReference type="RefSeq" id="WP_091233729.1">
    <property type="nucleotide sequence ID" value="NZ_FMKA01000011.1"/>
</dbReference>
<dbReference type="EMBL" id="FMKA01000011">
    <property type="protein sequence ID" value="SCP97528.1"/>
    <property type="molecule type" value="Genomic_DNA"/>
</dbReference>
<feature type="transmembrane region" description="Helical" evidence="7">
    <location>
        <begin position="628"/>
        <end position="655"/>
    </location>
</feature>
<feature type="coiled-coil region" evidence="6">
    <location>
        <begin position="520"/>
        <end position="554"/>
    </location>
</feature>
<protein>
    <submittedName>
        <fullName evidence="9">Putative ABC transport system permease protein</fullName>
    </submittedName>
</protein>
<gene>
    <name evidence="9" type="ORF">SAMN05421730_101159</name>
</gene>
<dbReference type="PANTHER" id="PTHR30287:SF1">
    <property type="entry name" value="INNER MEMBRANE PROTEIN"/>
    <property type="match status" value="1"/>
</dbReference>
<feature type="transmembrane region" description="Helical" evidence="7">
    <location>
        <begin position="1077"/>
        <end position="1097"/>
    </location>
</feature>
<feature type="coiled-coil region" evidence="6">
    <location>
        <begin position="418"/>
        <end position="480"/>
    </location>
</feature>
<feature type="transmembrane region" description="Helical" evidence="7">
    <location>
        <begin position="750"/>
        <end position="770"/>
    </location>
</feature>
<accession>A0A1D3TU18</accession>
<dbReference type="OrthoDB" id="5137249at2"/>
<sequence length="1112" mass="122303">MRQYNKKALRKDFYMEIKKSFHRFASILLIVALGVAFFSGIRATKPDMWLSADEYYDDSSLMDIRVLGGLGITQEDVEAISRVKGVKAVMPAYSADMLCDTEDSQLVVKLMSAPDGINKIAVSEGRLPDKPSECLADTAFLELTGYRVGDRITVQSGNEDPVGDTLNVTEFKITGAGSTSYYLSRERGTSAIGSGTVDSFLIVQPEAFSLEVFTEAYVSVEGTAELTSYTEAYQDRVKETADAIEKIADARCELRYAEVLGEADEKIAEGEAEIAKGEKELSDAKTELDEAGVKIVDGRRQLAENEKKVSDAEAEIAANEAKLADGRKKIEDGFAQIKSGKAEIEAQRATLESGKTELASRKAELETGRAQLEANRTTLAASKAELEASKQQLAYLQSLFDGGDTSVADQIAALTAGIDAGTAQIAAAEAQIAEAEAQIEAGSQQVAAAEAELGAGESQIAQAERELAASEAELNRQLSVLESGESELAEGKKEVEAGRASLETAKTDFAASEAEYYKGIVEYEDAKVKADAEIADAKRKMEDAKEALTELEIPEWYVLDRETLQTYVEYGQDSDRIGAIGKVFPAIFFLVAALVSLTTMTRMVEEERVQIGTLKALGYNKLEIAQKYILYAVLASLGGSILGFVTGQLVLPKVIIGAYSIMYNNLPKILTPISLYYSATSTILAVVCTTLATVYACYKELMSCPAQLMRPAAPKSGKRVFLEKFDFIWGKLNFTQKATIRNLLRYKKRFFMTVFGIGGCMSLLVVGFGIRDSIMSIGDIQFGEIRTCDATVGLDENATEEEKKGVFELLEKDGKVKDQMYAREINMDAGYGKNERNVYLFIPETVEKLGTYVSLRERISREQLVLGDDGVIITEKLAKLLEAEEGDTIYIKDSEENRVEVKVTGITENYFMHYIYMSPALFENVYGETPVYNEIMTNNTADDAAFEKKFHKDYNGLDAVSSVTFTSETAVSVADMLTTMDTVIYVLVVAAGLLAFVVLYNLNNINISERQRELATLKVLGFYDGEVAKYVYRENTLLTIIGAALGILLGLILHRFIIVTAEVDIMMFGRNVEVMSYALSTVLTFFFSTFVNFTMYYKLKKINMIESLKSVE</sequence>
<evidence type="ECO:0000313" key="10">
    <source>
        <dbReference type="Proteomes" id="UP000199315"/>
    </source>
</evidence>
<dbReference type="GO" id="GO:0005886">
    <property type="term" value="C:plasma membrane"/>
    <property type="evidence" value="ECO:0007669"/>
    <property type="project" value="UniProtKB-SubCell"/>
</dbReference>
<organism evidence="9 10">
    <name type="scientific">Anaerobium acetethylicum</name>
    <dbReference type="NCBI Taxonomy" id="1619234"/>
    <lineage>
        <taxon>Bacteria</taxon>
        <taxon>Bacillati</taxon>
        <taxon>Bacillota</taxon>
        <taxon>Clostridia</taxon>
        <taxon>Lachnospirales</taxon>
        <taxon>Lachnospiraceae</taxon>
        <taxon>Anaerobium</taxon>
    </lineage>
</organism>
<keyword evidence="6" id="KW-0175">Coiled coil</keyword>
<comment type="subcellular location">
    <subcellularLocation>
        <location evidence="1">Cell membrane</location>
        <topology evidence="1">Multi-pass membrane protein</topology>
    </subcellularLocation>
</comment>
<dbReference type="InterPro" id="IPR038766">
    <property type="entry name" value="Membrane_comp_ABC_pdt"/>
</dbReference>
<dbReference type="AlphaFoldDB" id="A0A1D3TU18"/>
<keyword evidence="2" id="KW-1003">Cell membrane</keyword>
<dbReference type="PANTHER" id="PTHR30287">
    <property type="entry name" value="MEMBRANE COMPONENT OF PREDICTED ABC SUPERFAMILY METABOLITE UPTAKE TRANSPORTER"/>
    <property type="match status" value="1"/>
</dbReference>
<feature type="domain" description="ABC3 transporter permease C-terminal" evidence="8">
    <location>
        <begin position="986"/>
        <end position="1103"/>
    </location>
</feature>
<feature type="transmembrane region" description="Helical" evidence="7">
    <location>
        <begin position="583"/>
        <end position="600"/>
    </location>
</feature>
<dbReference type="Pfam" id="PF02687">
    <property type="entry name" value="FtsX"/>
    <property type="match status" value="2"/>
</dbReference>
<feature type="transmembrane region" description="Helical" evidence="7">
    <location>
        <begin position="675"/>
        <end position="698"/>
    </location>
</feature>
<dbReference type="STRING" id="1619234.SAMN05421730_101159"/>
<feature type="transmembrane region" description="Helical" evidence="7">
    <location>
        <begin position="21"/>
        <end position="41"/>
    </location>
</feature>
<evidence type="ECO:0000256" key="3">
    <source>
        <dbReference type="ARBA" id="ARBA00022692"/>
    </source>
</evidence>
<keyword evidence="5 7" id="KW-0472">Membrane</keyword>
<dbReference type="Proteomes" id="UP000199315">
    <property type="component" value="Unassembled WGS sequence"/>
</dbReference>
<feature type="coiled-coil region" evidence="6">
    <location>
        <begin position="355"/>
        <end position="389"/>
    </location>
</feature>
<feature type="transmembrane region" description="Helical" evidence="7">
    <location>
        <begin position="983"/>
        <end position="1002"/>
    </location>
</feature>
<evidence type="ECO:0000256" key="2">
    <source>
        <dbReference type="ARBA" id="ARBA00022475"/>
    </source>
</evidence>
<keyword evidence="10" id="KW-1185">Reference proteome</keyword>
<feature type="coiled-coil region" evidence="6">
    <location>
        <begin position="260"/>
        <end position="329"/>
    </location>
</feature>
<dbReference type="Gene3D" id="1.10.287.1490">
    <property type="match status" value="1"/>
</dbReference>
<evidence type="ECO:0000256" key="7">
    <source>
        <dbReference type="SAM" id="Phobius"/>
    </source>
</evidence>
<feature type="transmembrane region" description="Helical" evidence="7">
    <location>
        <begin position="1037"/>
        <end position="1057"/>
    </location>
</feature>
<evidence type="ECO:0000256" key="4">
    <source>
        <dbReference type="ARBA" id="ARBA00022989"/>
    </source>
</evidence>
<evidence type="ECO:0000256" key="6">
    <source>
        <dbReference type="SAM" id="Coils"/>
    </source>
</evidence>
<evidence type="ECO:0000259" key="8">
    <source>
        <dbReference type="Pfam" id="PF02687"/>
    </source>
</evidence>
<feature type="domain" description="ABC3 transporter permease C-terminal" evidence="8">
    <location>
        <begin position="583"/>
        <end position="696"/>
    </location>
</feature>
<evidence type="ECO:0000313" key="9">
    <source>
        <dbReference type="EMBL" id="SCP97528.1"/>
    </source>
</evidence>
<dbReference type="InterPro" id="IPR003838">
    <property type="entry name" value="ABC3_permease_C"/>
</dbReference>